<feature type="region of interest" description="Disordered" evidence="1">
    <location>
        <begin position="1"/>
        <end position="138"/>
    </location>
</feature>
<reference evidence="2" key="1">
    <citation type="submission" date="2023-10" db="EMBL/GenBank/DDBJ databases">
        <authorList>
            <person name="Chen Y."/>
            <person name="Shah S."/>
            <person name="Dougan E. K."/>
            <person name="Thang M."/>
            <person name="Chan C."/>
        </authorList>
    </citation>
    <scope>NUCLEOTIDE SEQUENCE [LARGE SCALE GENOMIC DNA]</scope>
</reference>
<dbReference type="Proteomes" id="UP001189429">
    <property type="component" value="Unassembled WGS sequence"/>
</dbReference>
<dbReference type="EMBL" id="CAUYUJ010019834">
    <property type="protein sequence ID" value="CAK0893956.1"/>
    <property type="molecule type" value="Genomic_DNA"/>
</dbReference>
<evidence type="ECO:0000313" key="3">
    <source>
        <dbReference type="Proteomes" id="UP001189429"/>
    </source>
</evidence>
<gene>
    <name evidence="2" type="ORF">PCOR1329_LOCUS73151</name>
</gene>
<proteinExistence type="predicted"/>
<accession>A0ABN9X3R3</accession>
<feature type="compositionally biased region" description="Basic and acidic residues" evidence="1">
    <location>
        <begin position="46"/>
        <end position="57"/>
    </location>
</feature>
<evidence type="ECO:0000313" key="2">
    <source>
        <dbReference type="EMBL" id="CAK0893956.1"/>
    </source>
</evidence>
<evidence type="ECO:0000256" key="1">
    <source>
        <dbReference type="SAM" id="MobiDB-lite"/>
    </source>
</evidence>
<feature type="compositionally biased region" description="Basic residues" evidence="1">
    <location>
        <begin position="99"/>
        <end position="110"/>
    </location>
</feature>
<keyword evidence="3" id="KW-1185">Reference proteome</keyword>
<name>A0ABN9X3R3_9DINO</name>
<sequence>SPATLHPTTRPARVCAGTRACPRAGRRKKRRGESRRSQTCLRLPARRRDLARADRPPPARQPAFGGAAGAGRRGAVARQAGKGEEDPLAPTSDGGRLRALLRRQRRRRHPFPGLPRLPVQHGRNTDRRAQPPKATSGAGVLRGRRHVCGDVLAGCLLLQQGNEVGVCPGGYDRARRRQLQQGRRLGGQLLSCRPGCEVLPWWRCGDSLSPYG</sequence>
<organism evidence="2 3">
    <name type="scientific">Prorocentrum cordatum</name>
    <dbReference type="NCBI Taxonomy" id="2364126"/>
    <lineage>
        <taxon>Eukaryota</taxon>
        <taxon>Sar</taxon>
        <taxon>Alveolata</taxon>
        <taxon>Dinophyceae</taxon>
        <taxon>Prorocentrales</taxon>
        <taxon>Prorocentraceae</taxon>
        <taxon>Prorocentrum</taxon>
    </lineage>
</organism>
<feature type="non-terminal residue" evidence="2">
    <location>
        <position position="212"/>
    </location>
</feature>
<protein>
    <submittedName>
        <fullName evidence="2">Uncharacterized protein</fullName>
    </submittedName>
</protein>
<feature type="compositionally biased region" description="Basic residues" evidence="1">
    <location>
        <begin position="24"/>
        <end position="33"/>
    </location>
</feature>
<comment type="caution">
    <text evidence="2">The sequence shown here is derived from an EMBL/GenBank/DDBJ whole genome shotgun (WGS) entry which is preliminary data.</text>
</comment>
<feature type="non-terminal residue" evidence="2">
    <location>
        <position position="1"/>
    </location>
</feature>